<dbReference type="KEGG" id="vg:16511523"/>
<evidence type="ECO:0000313" key="1">
    <source>
        <dbReference type="EMBL" id="BAN59656.1"/>
    </source>
</evidence>
<protein>
    <submittedName>
        <fullName evidence="1">Uncharacterized protein</fullName>
    </submittedName>
</protein>
<dbReference type="GeneID" id="16511523"/>
<sequence>MDNEFDDYHPLTHLDQYTLTKIIMTGEYTVRDNFEQVILDRIGDVKSRSTTESVVTVLYQVLNDYRRFKEEDLNAKKRAAKFYPR</sequence>
<accession>S6ATU7</accession>
<proteinExistence type="predicted"/>
<dbReference type="RefSeq" id="YP_008318424.1">
    <property type="nucleotide sequence ID" value="NC_021856.1"/>
</dbReference>
<name>S6ATU7_9CAUD</name>
<evidence type="ECO:0000313" key="2">
    <source>
        <dbReference type="Proteomes" id="UP000014701"/>
    </source>
</evidence>
<reference evidence="1 2" key="1">
    <citation type="submission" date="2013-02" db="EMBL/GenBank/DDBJ databases">
        <title>phiNIT1 genome sequensing.</title>
        <authorList>
            <person name="Ozaki T."/>
            <person name="Kaneko J."/>
        </authorList>
    </citation>
    <scope>NUCLEOTIDE SEQUENCE [LARGE SCALE GENOMIC DNA]</scope>
    <source>
        <strain evidence="1">PhiNIT1</strain>
    </source>
</reference>
<organism evidence="1 2">
    <name type="scientific">Bacillus phage phiNIT1</name>
    <dbReference type="NCBI Taxonomy" id="207656"/>
    <lineage>
        <taxon>Viruses</taxon>
        <taxon>Duplodnaviria</taxon>
        <taxon>Heunggongvirae</taxon>
        <taxon>Uroviricota</taxon>
        <taxon>Caudoviricetes</taxon>
        <taxon>Herelleviridae</taxon>
        <taxon>Bastillevirinae</taxon>
        <taxon>Nitunavirus</taxon>
        <taxon>Nitunavirus NIT1</taxon>
    </lineage>
</organism>
<dbReference type="EMBL" id="AP013029">
    <property type="protein sequence ID" value="BAN59656.1"/>
    <property type="molecule type" value="Genomic_DNA"/>
</dbReference>
<dbReference type="Proteomes" id="UP000014701">
    <property type="component" value="Segment"/>
</dbReference>
<keyword evidence="2" id="KW-1185">Reference proteome</keyword>
<gene>
    <name evidence="1" type="primary">orf85b</name>
</gene>